<dbReference type="InterPro" id="IPR036869">
    <property type="entry name" value="J_dom_sf"/>
</dbReference>
<dbReference type="Gene3D" id="1.10.287.110">
    <property type="entry name" value="DnaJ domain"/>
    <property type="match status" value="1"/>
</dbReference>
<feature type="non-terminal residue" evidence="4">
    <location>
        <position position="144"/>
    </location>
</feature>
<accession>A0A8H7ZWQ9</accession>
<dbReference type="Pfam" id="PF00226">
    <property type="entry name" value="DnaJ"/>
    <property type="match status" value="1"/>
</dbReference>
<name>A0A8H7ZWQ9_9FUNG</name>
<sequence>MDKKTATLYDSLGILPTATDDEIRRAAWESSRSAPLFSPFSGFVLPAAGGRKIALQYHPDKNRTADPQTFQGVARSYGILSDSKKKAVYDRRTFFDPEVRDMVCCLVMGFAVLVLLTLLFLLAVVLRIDGIITWTWSVVFLPVW</sequence>
<evidence type="ECO:0000259" key="3">
    <source>
        <dbReference type="PROSITE" id="PS50076"/>
    </source>
</evidence>
<dbReference type="PRINTS" id="PR00625">
    <property type="entry name" value="JDOMAIN"/>
</dbReference>
<comment type="caution">
    <text evidence="4">The sequence shown here is derived from an EMBL/GenBank/DDBJ whole genome shotgun (WGS) entry which is preliminary data.</text>
</comment>
<dbReference type="OrthoDB" id="10250354at2759"/>
<dbReference type="PANTHER" id="PTHR44360">
    <property type="entry name" value="DNAJ HOMOLOG SUBFAMILY B MEMBER 9"/>
    <property type="match status" value="1"/>
</dbReference>
<dbReference type="GO" id="GO:0051087">
    <property type="term" value="F:protein-folding chaperone binding"/>
    <property type="evidence" value="ECO:0007669"/>
    <property type="project" value="TreeGrafter"/>
</dbReference>
<dbReference type="PANTHER" id="PTHR44360:SF1">
    <property type="entry name" value="DNAJ HOMOLOG SUBFAMILY B MEMBER 9"/>
    <property type="match status" value="1"/>
</dbReference>
<dbReference type="Proteomes" id="UP000673691">
    <property type="component" value="Unassembled WGS sequence"/>
</dbReference>
<dbReference type="InterPro" id="IPR001623">
    <property type="entry name" value="DnaJ_domain"/>
</dbReference>
<dbReference type="PROSITE" id="PS50076">
    <property type="entry name" value="DNAJ_2"/>
    <property type="match status" value="1"/>
</dbReference>
<keyword evidence="1" id="KW-0143">Chaperone</keyword>
<keyword evidence="2" id="KW-1133">Transmembrane helix</keyword>
<dbReference type="CDD" id="cd06257">
    <property type="entry name" value="DnaJ"/>
    <property type="match status" value="1"/>
</dbReference>
<keyword evidence="5" id="KW-1185">Reference proteome</keyword>
<organism evidence="4 5">
    <name type="scientific">Olpidium bornovanus</name>
    <dbReference type="NCBI Taxonomy" id="278681"/>
    <lineage>
        <taxon>Eukaryota</taxon>
        <taxon>Fungi</taxon>
        <taxon>Fungi incertae sedis</taxon>
        <taxon>Olpidiomycota</taxon>
        <taxon>Olpidiomycotina</taxon>
        <taxon>Olpidiomycetes</taxon>
        <taxon>Olpidiales</taxon>
        <taxon>Olpidiaceae</taxon>
        <taxon>Olpidium</taxon>
    </lineage>
</organism>
<proteinExistence type="predicted"/>
<dbReference type="SUPFAM" id="SSF46565">
    <property type="entry name" value="Chaperone J-domain"/>
    <property type="match status" value="1"/>
</dbReference>
<dbReference type="EMBL" id="JAEFCI010004695">
    <property type="protein sequence ID" value="KAG5460800.1"/>
    <property type="molecule type" value="Genomic_DNA"/>
</dbReference>
<evidence type="ECO:0000313" key="4">
    <source>
        <dbReference type="EMBL" id="KAG5460800.1"/>
    </source>
</evidence>
<evidence type="ECO:0000256" key="1">
    <source>
        <dbReference type="ARBA" id="ARBA00023186"/>
    </source>
</evidence>
<keyword evidence="2" id="KW-0812">Transmembrane</keyword>
<feature type="transmembrane region" description="Helical" evidence="2">
    <location>
        <begin position="102"/>
        <end position="126"/>
    </location>
</feature>
<keyword evidence="2" id="KW-0472">Membrane</keyword>
<evidence type="ECO:0000313" key="5">
    <source>
        <dbReference type="Proteomes" id="UP000673691"/>
    </source>
</evidence>
<gene>
    <name evidence="4" type="ORF">BJ554DRAFT_7108</name>
</gene>
<evidence type="ECO:0000256" key="2">
    <source>
        <dbReference type="SAM" id="Phobius"/>
    </source>
</evidence>
<dbReference type="GO" id="GO:0005783">
    <property type="term" value="C:endoplasmic reticulum"/>
    <property type="evidence" value="ECO:0007669"/>
    <property type="project" value="TreeGrafter"/>
</dbReference>
<reference evidence="4 5" key="1">
    <citation type="journal article" name="Sci. Rep.">
        <title>Genome-scale phylogenetic analyses confirm Olpidium as the closest living zoosporic fungus to the non-flagellated, terrestrial fungi.</title>
        <authorList>
            <person name="Chang Y."/>
            <person name="Rochon D."/>
            <person name="Sekimoto S."/>
            <person name="Wang Y."/>
            <person name="Chovatia M."/>
            <person name="Sandor L."/>
            <person name="Salamov A."/>
            <person name="Grigoriev I.V."/>
            <person name="Stajich J.E."/>
            <person name="Spatafora J.W."/>
        </authorList>
    </citation>
    <scope>NUCLEOTIDE SEQUENCE [LARGE SCALE GENOMIC DNA]</scope>
    <source>
        <strain evidence="4">S191</strain>
    </source>
</reference>
<dbReference type="InterPro" id="IPR051948">
    <property type="entry name" value="Hsp70_co-chaperone_J-domain"/>
</dbReference>
<feature type="domain" description="J" evidence="3">
    <location>
        <begin position="7"/>
        <end position="93"/>
    </location>
</feature>
<dbReference type="GO" id="GO:0051787">
    <property type="term" value="F:misfolded protein binding"/>
    <property type="evidence" value="ECO:0007669"/>
    <property type="project" value="TreeGrafter"/>
</dbReference>
<dbReference type="GO" id="GO:0036503">
    <property type="term" value="P:ERAD pathway"/>
    <property type="evidence" value="ECO:0007669"/>
    <property type="project" value="TreeGrafter"/>
</dbReference>
<protein>
    <recommendedName>
        <fullName evidence="3">J domain-containing protein</fullName>
    </recommendedName>
</protein>
<dbReference type="AlphaFoldDB" id="A0A8H7ZWQ9"/>